<reference evidence="1" key="1">
    <citation type="journal article" date="2020" name="Stud. Mycol.">
        <title>101 Dothideomycetes genomes: a test case for predicting lifestyles and emergence of pathogens.</title>
        <authorList>
            <person name="Haridas S."/>
            <person name="Albert R."/>
            <person name="Binder M."/>
            <person name="Bloem J."/>
            <person name="Labutti K."/>
            <person name="Salamov A."/>
            <person name="Andreopoulos B."/>
            <person name="Baker S."/>
            <person name="Barry K."/>
            <person name="Bills G."/>
            <person name="Bluhm B."/>
            <person name="Cannon C."/>
            <person name="Castanera R."/>
            <person name="Culley D."/>
            <person name="Daum C."/>
            <person name="Ezra D."/>
            <person name="Gonzalez J."/>
            <person name="Henrissat B."/>
            <person name="Kuo A."/>
            <person name="Liang C."/>
            <person name="Lipzen A."/>
            <person name="Lutzoni F."/>
            <person name="Magnuson J."/>
            <person name="Mondo S."/>
            <person name="Nolan M."/>
            <person name="Ohm R."/>
            <person name="Pangilinan J."/>
            <person name="Park H.-J."/>
            <person name="Ramirez L."/>
            <person name="Alfaro M."/>
            <person name="Sun H."/>
            <person name="Tritt A."/>
            <person name="Yoshinaga Y."/>
            <person name="Zwiers L.-H."/>
            <person name="Turgeon B."/>
            <person name="Goodwin S."/>
            <person name="Spatafora J."/>
            <person name="Crous P."/>
            <person name="Grigoriev I."/>
        </authorList>
    </citation>
    <scope>NUCLEOTIDE SEQUENCE</scope>
    <source>
        <strain evidence="1">CBS 122367</strain>
    </source>
</reference>
<accession>A0A6G1JJB1</accession>
<proteinExistence type="predicted"/>
<protein>
    <submittedName>
        <fullName evidence="1">Uncharacterized protein</fullName>
    </submittedName>
</protein>
<dbReference type="EMBL" id="MU005571">
    <property type="protein sequence ID" value="KAF2690311.1"/>
    <property type="molecule type" value="Genomic_DNA"/>
</dbReference>
<name>A0A6G1JJB1_9PLEO</name>
<dbReference type="AlphaFoldDB" id="A0A6G1JJB1"/>
<organism evidence="1 2">
    <name type="scientific">Lentithecium fluviatile CBS 122367</name>
    <dbReference type="NCBI Taxonomy" id="1168545"/>
    <lineage>
        <taxon>Eukaryota</taxon>
        <taxon>Fungi</taxon>
        <taxon>Dikarya</taxon>
        <taxon>Ascomycota</taxon>
        <taxon>Pezizomycotina</taxon>
        <taxon>Dothideomycetes</taxon>
        <taxon>Pleosporomycetidae</taxon>
        <taxon>Pleosporales</taxon>
        <taxon>Massarineae</taxon>
        <taxon>Lentitheciaceae</taxon>
        <taxon>Lentithecium</taxon>
    </lineage>
</organism>
<evidence type="ECO:0000313" key="1">
    <source>
        <dbReference type="EMBL" id="KAF2690311.1"/>
    </source>
</evidence>
<keyword evidence="2" id="KW-1185">Reference proteome</keyword>
<sequence length="86" mass="9710">MNRYRRNSYRLHCTAWSTLRAEREGIPGAPRQGIDAHVHHRHRALNQLLCSAWCLCAHLAVPGRFGSVVGCADRCASRSIERFGKP</sequence>
<evidence type="ECO:0000313" key="2">
    <source>
        <dbReference type="Proteomes" id="UP000799291"/>
    </source>
</evidence>
<dbReference type="Proteomes" id="UP000799291">
    <property type="component" value="Unassembled WGS sequence"/>
</dbReference>
<gene>
    <name evidence="1" type="ORF">K458DRAFT_101851</name>
</gene>